<name>A0A7D5LYX0_9ARCH</name>
<proteinExistence type="predicted"/>
<gene>
    <name evidence="1" type="ORF">C5F47_01365</name>
</gene>
<evidence type="ECO:0000313" key="1">
    <source>
        <dbReference type="EMBL" id="QLH02312.1"/>
    </source>
</evidence>
<dbReference type="FunFam" id="3.20.20.60:FF:000009">
    <property type="entry name" value="2-methylisocitrate lyase"/>
    <property type="match status" value="1"/>
</dbReference>
<dbReference type="KEGG" id="ncl:C5F47_01365"/>
<dbReference type="InterPro" id="IPR039556">
    <property type="entry name" value="ICL/PEPM"/>
</dbReference>
<dbReference type="SUPFAM" id="SSF51621">
    <property type="entry name" value="Phosphoenolpyruvate/pyruvate domain"/>
    <property type="match status" value="1"/>
</dbReference>
<sequence length="281" mass="30827">MLKSKKPLVIPGVYDALGAKIAQKVGFDAMFQTGYGTSATLFGMPDYGFIGATETVDNARRICRAASIPVIVDSDTGYGNALSVWKLVKELESAGASGIFLEDQKWPKRCGHMQGKDVVSQEEYTEKLSAAIDARESKDFIIVARTDARATKGLDEAIERGKQNKKTGADAVFVEAPRSIDEMKKIGKEINAPLVANMIEGGATPLSSAEILSGMGFNIVLYPLSVLYANTFATMNILLELKKTGNTSKYKQKVVNFDQFNDLVELPKFRKMEKKYEKSKK</sequence>
<dbReference type="GeneID" id="56058622"/>
<dbReference type="OrthoDB" id="9667at2157"/>
<dbReference type="GO" id="GO:0016833">
    <property type="term" value="F:oxo-acid-lyase activity"/>
    <property type="evidence" value="ECO:0007669"/>
    <property type="project" value="UniProtKB-ARBA"/>
</dbReference>
<protein>
    <submittedName>
        <fullName evidence="1">Carboxyvinyl-carboxyphosphonate phosphorylmutase</fullName>
    </submittedName>
</protein>
<keyword evidence="2" id="KW-1185">Reference proteome</keyword>
<dbReference type="CDD" id="cd00377">
    <property type="entry name" value="ICL_PEPM"/>
    <property type="match status" value="1"/>
</dbReference>
<dbReference type="Pfam" id="PF13714">
    <property type="entry name" value="PEP_mutase"/>
    <property type="match status" value="1"/>
</dbReference>
<accession>A0A7D5LYX0</accession>
<dbReference type="InterPro" id="IPR015813">
    <property type="entry name" value="Pyrv/PenolPyrv_kinase-like_dom"/>
</dbReference>
<dbReference type="PANTHER" id="PTHR42905">
    <property type="entry name" value="PHOSPHOENOLPYRUVATE CARBOXYLASE"/>
    <property type="match status" value="1"/>
</dbReference>
<dbReference type="AlphaFoldDB" id="A0A7D5LYX0"/>
<dbReference type="Gene3D" id="3.20.20.60">
    <property type="entry name" value="Phosphoenolpyruvate-binding domains"/>
    <property type="match status" value="1"/>
</dbReference>
<organism evidence="1 2">
    <name type="scientific">Nitrosopumilus cobalaminigenes</name>
    <dbReference type="NCBI Taxonomy" id="1470066"/>
    <lineage>
        <taxon>Archaea</taxon>
        <taxon>Nitrososphaerota</taxon>
        <taxon>Nitrososphaeria</taxon>
        <taxon>Nitrosopumilales</taxon>
        <taxon>Nitrosopumilaceae</taxon>
        <taxon>Nitrosopumilus</taxon>
    </lineage>
</organism>
<reference evidence="1 2" key="1">
    <citation type="submission" date="2018-02" db="EMBL/GenBank/DDBJ databases">
        <title>Complete genome of Nitrosopumilus cobalaminigenes HCA1.</title>
        <authorList>
            <person name="Qin W."/>
            <person name="Zheng Y."/>
            <person name="Stahl D.A."/>
        </authorList>
    </citation>
    <scope>NUCLEOTIDE SEQUENCE [LARGE SCALE GENOMIC DNA]</scope>
    <source>
        <strain evidence="1 2">HCA1</strain>
    </source>
</reference>
<dbReference type="PANTHER" id="PTHR42905:SF5">
    <property type="entry name" value="CARBOXYVINYL-CARBOXYPHOSPHONATE PHOSPHORYLMUTASE, CHLOROPLASTIC"/>
    <property type="match status" value="1"/>
</dbReference>
<dbReference type="EMBL" id="CP026993">
    <property type="protein sequence ID" value="QLH02312.1"/>
    <property type="molecule type" value="Genomic_DNA"/>
</dbReference>
<dbReference type="InterPro" id="IPR018523">
    <property type="entry name" value="Isocitrate_lyase_ph_CS"/>
</dbReference>
<dbReference type="Proteomes" id="UP000509771">
    <property type="component" value="Chromosome"/>
</dbReference>
<dbReference type="InterPro" id="IPR040442">
    <property type="entry name" value="Pyrv_kinase-like_dom_sf"/>
</dbReference>
<dbReference type="RefSeq" id="WP_179361744.1">
    <property type="nucleotide sequence ID" value="NZ_CP026993.1"/>
</dbReference>
<evidence type="ECO:0000313" key="2">
    <source>
        <dbReference type="Proteomes" id="UP000509771"/>
    </source>
</evidence>
<dbReference type="PROSITE" id="PS00161">
    <property type="entry name" value="ISOCITRATE_LYASE"/>
    <property type="match status" value="1"/>
</dbReference>